<gene>
    <name evidence="3" type="ORF">Agabi119p4_10704</name>
</gene>
<keyword evidence="1" id="KW-0175">Coiled coil</keyword>
<feature type="compositionally biased region" description="Basic residues" evidence="2">
    <location>
        <begin position="1"/>
        <end position="11"/>
    </location>
</feature>
<dbReference type="Proteomes" id="UP000629468">
    <property type="component" value="Unassembled WGS sequence"/>
</dbReference>
<evidence type="ECO:0000313" key="4">
    <source>
        <dbReference type="Proteomes" id="UP000629468"/>
    </source>
</evidence>
<evidence type="ECO:0000313" key="3">
    <source>
        <dbReference type="EMBL" id="KAF7761295.1"/>
    </source>
</evidence>
<dbReference type="EMBL" id="JABXXO010000014">
    <property type="protein sequence ID" value="KAF7761295.1"/>
    <property type="molecule type" value="Genomic_DNA"/>
</dbReference>
<accession>A0A8H7C3F6</accession>
<evidence type="ECO:0000256" key="1">
    <source>
        <dbReference type="SAM" id="Coils"/>
    </source>
</evidence>
<reference evidence="3 4" key="1">
    <citation type="journal article" name="Sci. Rep.">
        <title>Telomere-to-telomere assembled and centromere annotated genomes of the two main subspecies of the button mushroom Agaricus bisporus reveal especially polymorphic chromosome ends.</title>
        <authorList>
            <person name="Sonnenberg A.S.M."/>
            <person name="Sedaghat-Telgerd N."/>
            <person name="Lavrijssen B."/>
            <person name="Ohm R.A."/>
            <person name="Hendrickx P.M."/>
            <person name="Scholtmeijer K."/>
            <person name="Baars J.J.P."/>
            <person name="van Peer A."/>
        </authorList>
    </citation>
    <scope>NUCLEOTIDE SEQUENCE [LARGE SCALE GENOMIC DNA]</scope>
    <source>
        <strain evidence="3 4">H119_p4</strain>
    </source>
</reference>
<name>A0A8H7C3F6_AGABI</name>
<feature type="coiled-coil region" evidence="1">
    <location>
        <begin position="285"/>
        <end position="361"/>
    </location>
</feature>
<protein>
    <submittedName>
        <fullName evidence="3">Uncharacterized protein</fullName>
    </submittedName>
</protein>
<sequence length="366" mass="39414">MKSPKTKRSKSTKAPDTTSVRGEVDAGLSHFSPLQAPDIARLAQESSDQLIPALGVSILEDSQDGGNRFARIDYSAHELSSGGSVSDLNTTSSTQAPLLSSPIRSANAIGYGQIPIDPVLLADEVSGVAAAVPDDTGVDDEDRSNFGVENQVERASTVDNVGNKVKRLTVAEKVEKHGVVQGVMRGELAYQVVRQNQMRKQIVDGSSATARFNRELGVIISKAERVAHETDAYVLLLAQQATGSSAVVHFTSERLRREAFNETSELIDLFQSLITSCVLAKRATTLALARNLEAAEKAQKEVERELAEKESVVANTTRALQESTAQLSERENALRDSRAELVASRLANKELLAQLEALKNTGIVPK</sequence>
<dbReference type="AlphaFoldDB" id="A0A8H7C3F6"/>
<comment type="caution">
    <text evidence="3">The sequence shown here is derived from an EMBL/GenBank/DDBJ whole genome shotgun (WGS) entry which is preliminary data.</text>
</comment>
<organism evidence="3 4">
    <name type="scientific">Agaricus bisporus var. burnettii</name>
    <dbReference type="NCBI Taxonomy" id="192524"/>
    <lineage>
        <taxon>Eukaryota</taxon>
        <taxon>Fungi</taxon>
        <taxon>Dikarya</taxon>
        <taxon>Basidiomycota</taxon>
        <taxon>Agaricomycotina</taxon>
        <taxon>Agaricomycetes</taxon>
        <taxon>Agaricomycetidae</taxon>
        <taxon>Agaricales</taxon>
        <taxon>Agaricineae</taxon>
        <taxon>Agaricaceae</taxon>
        <taxon>Agaricus</taxon>
    </lineage>
</organism>
<evidence type="ECO:0000256" key="2">
    <source>
        <dbReference type="SAM" id="MobiDB-lite"/>
    </source>
</evidence>
<proteinExistence type="predicted"/>
<feature type="region of interest" description="Disordered" evidence="2">
    <location>
        <begin position="1"/>
        <end position="24"/>
    </location>
</feature>